<dbReference type="SMART" id="SM01130">
    <property type="entry name" value="DHDPS"/>
    <property type="match status" value="1"/>
</dbReference>
<dbReference type="EMBL" id="JAIZAY010000021">
    <property type="protein sequence ID" value="KAJ8021303.1"/>
    <property type="molecule type" value="Genomic_DNA"/>
</dbReference>
<feature type="region of interest" description="Disordered" evidence="14">
    <location>
        <begin position="1"/>
        <end position="25"/>
    </location>
</feature>
<sequence>MKYLKIPFTSKRRKAPRRMDNSKGQEGKFRLKGLTAAVFTPFHDNGDLNLELISPYIDCLVKEGVKNAFICGTNGEGWSLTVQERKLVAEAWKKANNGRLCSLVVNVGANGLREGQELAAHAQSIGMDAIASTGPSGYKAKGLDGLVKYLQQVASHAPATPFYYYHFSVTNEPTYGDMEDLIEALKSIPIPTFCGMKFTSFRLFEFKRCLRRPEGYQISVGHDEHLLAALAIGAESFVGGTANFQAKLQTKVIDAYKKKDMEAASSYYDQFLDNCCVLRKYGGGPAVCKVIMKLAHIDLGPCRLPLPSFTPEEEEQIRADLEKIGFFENIK</sequence>
<evidence type="ECO:0000256" key="7">
    <source>
        <dbReference type="ARBA" id="ARBA00023239"/>
    </source>
</evidence>
<keyword evidence="16" id="KW-1185">Reference proteome</keyword>
<dbReference type="GO" id="GO:0005737">
    <property type="term" value="C:cytoplasm"/>
    <property type="evidence" value="ECO:0007669"/>
    <property type="project" value="UniProtKB-SubCell"/>
</dbReference>
<keyword evidence="9" id="KW-0119">Carbohydrate metabolism</keyword>
<proteinExistence type="inferred from homology"/>
<evidence type="ECO:0000256" key="8">
    <source>
        <dbReference type="ARBA" id="ARBA00023270"/>
    </source>
</evidence>
<dbReference type="Pfam" id="PF00701">
    <property type="entry name" value="DHDPS"/>
    <property type="match status" value="1"/>
</dbReference>
<gene>
    <name evidence="15" type="ORF">HOLleu_38462</name>
</gene>
<evidence type="ECO:0000313" key="15">
    <source>
        <dbReference type="EMBL" id="KAJ8021303.1"/>
    </source>
</evidence>
<keyword evidence="6" id="KW-0963">Cytoplasm</keyword>
<dbReference type="PRINTS" id="PR00146">
    <property type="entry name" value="DHPICSNTHASE"/>
</dbReference>
<accession>A0A9Q1BDE0</accession>
<comment type="similarity">
    <text evidence="3">Belongs to the DapA family. NanA subfamily.</text>
</comment>
<evidence type="ECO:0000313" key="16">
    <source>
        <dbReference type="Proteomes" id="UP001152320"/>
    </source>
</evidence>
<keyword evidence="7 11" id="KW-0456">Lyase</keyword>
<evidence type="ECO:0000256" key="13">
    <source>
        <dbReference type="PIRSR" id="PIRSR001365-2"/>
    </source>
</evidence>
<dbReference type="PANTHER" id="PTHR12128">
    <property type="entry name" value="DIHYDRODIPICOLINATE SYNTHASE"/>
    <property type="match status" value="1"/>
</dbReference>
<evidence type="ECO:0000256" key="3">
    <source>
        <dbReference type="ARBA" id="ARBA00006324"/>
    </source>
</evidence>
<dbReference type="PANTHER" id="PTHR12128:SF21">
    <property type="entry name" value="N-ACETYLNEURAMINATE LYASE"/>
    <property type="match status" value="1"/>
</dbReference>
<evidence type="ECO:0000256" key="12">
    <source>
        <dbReference type="PIRSR" id="PIRSR001365-1"/>
    </source>
</evidence>
<evidence type="ECO:0000256" key="4">
    <source>
        <dbReference type="ARBA" id="ARBA00011881"/>
    </source>
</evidence>
<dbReference type="PIRSF" id="PIRSF001365">
    <property type="entry name" value="DHDPS"/>
    <property type="match status" value="1"/>
</dbReference>
<dbReference type="SUPFAM" id="SSF51569">
    <property type="entry name" value="Aldolase"/>
    <property type="match status" value="1"/>
</dbReference>
<dbReference type="Proteomes" id="UP001152320">
    <property type="component" value="Chromosome 21"/>
</dbReference>
<dbReference type="Gene3D" id="3.20.20.70">
    <property type="entry name" value="Aldolase class I"/>
    <property type="match status" value="1"/>
</dbReference>
<comment type="subunit">
    <text evidence="4">Homotetramer.</text>
</comment>
<feature type="binding site" evidence="13">
    <location>
        <position position="238"/>
    </location>
    <ligand>
        <name>pyruvate</name>
        <dbReference type="ChEBI" id="CHEBI:15361"/>
    </ligand>
</feature>
<reference evidence="15" key="1">
    <citation type="submission" date="2021-10" db="EMBL/GenBank/DDBJ databases">
        <title>Tropical sea cucumber genome reveals ecological adaptation and Cuvierian tubules defense mechanism.</title>
        <authorList>
            <person name="Chen T."/>
        </authorList>
    </citation>
    <scope>NUCLEOTIDE SEQUENCE</scope>
    <source>
        <strain evidence="15">Nanhai2018</strain>
        <tissue evidence="15">Muscle</tissue>
    </source>
</reference>
<evidence type="ECO:0000256" key="10">
    <source>
        <dbReference type="ARBA" id="ARBA00044906"/>
    </source>
</evidence>
<comment type="caution">
    <text evidence="15">The sequence shown here is derived from an EMBL/GenBank/DDBJ whole genome shotgun (WGS) entry which is preliminary data.</text>
</comment>
<evidence type="ECO:0000256" key="1">
    <source>
        <dbReference type="ARBA" id="ARBA00004496"/>
    </source>
</evidence>
<protein>
    <recommendedName>
        <fullName evidence="5">N-acetylneuraminate lyase</fullName>
        <ecNumber evidence="5">4.1.3.3</ecNumber>
    </recommendedName>
</protein>
<evidence type="ECO:0000256" key="5">
    <source>
        <dbReference type="ARBA" id="ARBA00012911"/>
    </source>
</evidence>
<feature type="active site" description="Proton donor/acceptor" evidence="12">
    <location>
        <position position="165"/>
    </location>
</feature>
<name>A0A9Q1BDE0_HOLLE</name>
<evidence type="ECO:0000256" key="6">
    <source>
        <dbReference type="ARBA" id="ARBA00022490"/>
    </source>
</evidence>
<dbReference type="InterPro" id="IPR002220">
    <property type="entry name" value="DapA-like"/>
</dbReference>
<organism evidence="15 16">
    <name type="scientific">Holothuria leucospilota</name>
    <name type="common">Black long sea cucumber</name>
    <name type="synonym">Mertensiothuria leucospilota</name>
    <dbReference type="NCBI Taxonomy" id="206669"/>
    <lineage>
        <taxon>Eukaryota</taxon>
        <taxon>Metazoa</taxon>
        <taxon>Echinodermata</taxon>
        <taxon>Eleutherozoa</taxon>
        <taxon>Echinozoa</taxon>
        <taxon>Holothuroidea</taxon>
        <taxon>Aspidochirotacea</taxon>
        <taxon>Aspidochirotida</taxon>
        <taxon>Holothuriidae</taxon>
        <taxon>Holothuria</taxon>
    </lineage>
</organism>
<evidence type="ECO:0000256" key="2">
    <source>
        <dbReference type="ARBA" id="ARBA00004878"/>
    </source>
</evidence>
<evidence type="ECO:0000256" key="14">
    <source>
        <dbReference type="SAM" id="MobiDB-lite"/>
    </source>
</evidence>
<keyword evidence="8" id="KW-0704">Schiff base</keyword>
<dbReference type="AlphaFoldDB" id="A0A9Q1BDE0"/>
<evidence type="ECO:0000256" key="9">
    <source>
        <dbReference type="ARBA" id="ARBA00023277"/>
    </source>
</evidence>
<dbReference type="InterPro" id="IPR013785">
    <property type="entry name" value="Aldolase_TIM"/>
</dbReference>
<dbReference type="OrthoDB" id="191315at2759"/>
<comment type="catalytic activity">
    <reaction evidence="10">
        <text>aceneuramate = aldehydo-N-acetyl-D-mannosamine + pyruvate</text>
        <dbReference type="Rhea" id="RHEA:23296"/>
        <dbReference type="ChEBI" id="CHEBI:15361"/>
        <dbReference type="ChEBI" id="CHEBI:17122"/>
        <dbReference type="ChEBI" id="CHEBI:173083"/>
        <dbReference type="EC" id="4.1.3.3"/>
    </reaction>
</comment>
<comment type="subcellular location">
    <subcellularLocation>
        <location evidence="1">Cytoplasm</location>
    </subcellularLocation>
</comment>
<feature type="active site" description="Schiff-base intermediate with substrate" evidence="12">
    <location>
        <position position="197"/>
    </location>
</feature>
<comment type="pathway">
    <text evidence="2">Amino-sugar metabolism; N-acetylneuraminate degradation.</text>
</comment>
<dbReference type="GO" id="GO:0008747">
    <property type="term" value="F:N-acetylneuraminate lyase activity"/>
    <property type="evidence" value="ECO:0007669"/>
    <property type="project" value="UniProtKB-EC"/>
</dbReference>
<evidence type="ECO:0000256" key="11">
    <source>
        <dbReference type="PIRNR" id="PIRNR001365"/>
    </source>
</evidence>
<dbReference type="EC" id="4.1.3.3" evidence="5"/>